<accession>M0M569</accession>
<sequence length="43" mass="4915">MPFGISPALFAVIIVLLLVIFAFFLLFRRTAMAFREGAERGRR</sequence>
<dbReference type="InterPro" id="IPR057181">
    <property type="entry name" value="DUF7859"/>
</dbReference>
<gene>
    <name evidence="2" type="ORF">C447_05992</name>
</gene>
<evidence type="ECO:0000256" key="1">
    <source>
        <dbReference type="SAM" id="Phobius"/>
    </source>
</evidence>
<feature type="transmembrane region" description="Helical" evidence="1">
    <location>
        <begin position="6"/>
        <end position="27"/>
    </location>
</feature>
<keyword evidence="1" id="KW-0812">Transmembrane</keyword>
<dbReference type="RefSeq" id="WP_007691855.1">
    <property type="nucleotide sequence ID" value="NZ_AJRK01000358.1"/>
</dbReference>
<keyword evidence="1" id="KW-1133">Transmembrane helix</keyword>
<keyword evidence="3" id="KW-1185">Reference proteome</keyword>
<evidence type="ECO:0000313" key="3">
    <source>
        <dbReference type="Proteomes" id="UP000011566"/>
    </source>
</evidence>
<protein>
    <submittedName>
        <fullName evidence="2">Uncharacterized protein</fullName>
    </submittedName>
</protein>
<name>M0M569_9EURY</name>
<evidence type="ECO:0000313" key="2">
    <source>
        <dbReference type="EMBL" id="EMA39784.1"/>
    </source>
</evidence>
<keyword evidence="1" id="KW-0472">Membrane</keyword>
<dbReference type="Proteomes" id="UP000011566">
    <property type="component" value="Unassembled WGS sequence"/>
</dbReference>
<organism evidence="2 3">
    <name type="scientific">Halococcus hamelinensis 100A6</name>
    <dbReference type="NCBI Taxonomy" id="1132509"/>
    <lineage>
        <taxon>Archaea</taxon>
        <taxon>Methanobacteriati</taxon>
        <taxon>Methanobacteriota</taxon>
        <taxon>Stenosarchaea group</taxon>
        <taxon>Halobacteria</taxon>
        <taxon>Halobacteriales</taxon>
        <taxon>Halococcaceae</taxon>
        <taxon>Halococcus</taxon>
    </lineage>
</organism>
<dbReference type="PATRIC" id="fig|1132509.6.peg.1372"/>
<proteinExistence type="predicted"/>
<dbReference type="AlphaFoldDB" id="M0M569"/>
<dbReference type="EMBL" id="AOMB01000015">
    <property type="protein sequence ID" value="EMA39784.1"/>
    <property type="molecule type" value="Genomic_DNA"/>
</dbReference>
<dbReference type="Pfam" id="PF25258">
    <property type="entry name" value="DUF7859"/>
    <property type="match status" value="1"/>
</dbReference>
<comment type="caution">
    <text evidence="2">The sequence shown here is derived from an EMBL/GenBank/DDBJ whole genome shotgun (WGS) entry which is preliminary data.</text>
</comment>
<reference evidence="2 3" key="1">
    <citation type="journal article" date="2014" name="PLoS Genet.">
        <title>Phylogenetically driven sequencing of extremely halophilic archaea reveals strategies for static and dynamic osmo-response.</title>
        <authorList>
            <person name="Becker E.A."/>
            <person name="Seitzer P.M."/>
            <person name="Tritt A."/>
            <person name="Larsen D."/>
            <person name="Krusor M."/>
            <person name="Yao A.I."/>
            <person name="Wu D."/>
            <person name="Madern D."/>
            <person name="Eisen J.A."/>
            <person name="Darling A.E."/>
            <person name="Facciotti M.T."/>
        </authorList>
    </citation>
    <scope>NUCLEOTIDE SEQUENCE [LARGE SCALE GENOMIC DNA]</scope>
    <source>
        <strain evidence="2 3">100A6</strain>
    </source>
</reference>